<name>A0A0D0CPD2_9AGAR</name>
<feature type="compositionally biased region" description="Basic residues" evidence="1">
    <location>
        <begin position="1"/>
        <end position="18"/>
    </location>
</feature>
<feature type="compositionally biased region" description="Basic and acidic residues" evidence="1">
    <location>
        <begin position="150"/>
        <end position="159"/>
    </location>
</feature>
<organism evidence="2 3">
    <name type="scientific">Collybiopsis luxurians FD-317 M1</name>
    <dbReference type="NCBI Taxonomy" id="944289"/>
    <lineage>
        <taxon>Eukaryota</taxon>
        <taxon>Fungi</taxon>
        <taxon>Dikarya</taxon>
        <taxon>Basidiomycota</taxon>
        <taxon>Agaricomycotina</taxon>
        <taxon>Agaricomycetes</taxon>
        <taxon>Agaricomycetidae</taxon>
        <taxon>Agaricales</taxon>
        <taxon>Marasmiineae</taxon>
        <taxon>Omphalotaceae</taxon>
        <taxon>Collybiopsis</taxon>
        <taxon>Collybiopsis luxurians</taxon>
    </lineage>
</organism>
<feature type="region of interest" description="Disordered" evidence="1">
    <location>
        <begin position="1"/>
        <end position="29"/>
    </location>
</feature>
<dbReference type="Gene3D" id="3.90.530.10">
    <property type="entry name" value="XPA C-terminal domain"/>
    <property type="match status" value="1"/>
</dbReference>
<feature type="region of interest" description="Disordered" evidence="1">
    <location>
        <begin position="69"/>
        <end position="88"/>
    </location>
</feature>
<dbReference type="AlphaFoldDB" id="A0A0D0CPD2"/>
<evidence type="ECO:0000313" key="2">
    <source>
        <dbReference type="EMBL" id="KIK57158.1"/>
    </source>
</evidence>
<reference evidence="2 3" key="1">
    <citation type="submission" date="2014-04" db="EMBL/GenBank/DDBJ databases">
        <title>Evolutionary Origins and Diversification of the Mycorrhizal Mutualists.</title>
        <authorList>
            <consortium name="DOE Joint Genome Institute"/>
            <consortium name="Mycorrhizal Genomics Consortium"/>
            <person name="Kohler A."/>
            <person name="Kuo A."/>
            <person name="Nagy L.G."/>
            <person name="Floudas D."/>
            <person name="Copeland A."/>
            <person name="Barry K.W."/>
            <person name="Cichocki N."/>
            <person name="Veneault-Fourrey C."/>
            <person name="LaButti K."/>
            <person name="Lindquist E.A."/>
            <person name="Lipzen A."/>
            <person name="Lundell T."/>
            <person name="Morin E."/>
            <person name="Murat C."/>
            <person name="Riley R."/>
            <person name="Ohm R."/>
            <person name="Sun H."/>
            <person name="Tunlid A."/>
            <person name="Henrissat B."/>
            <person name="Grigoriev I.V."/>
            <person name="Hibbett D.S."/>
            <person name="Martin F."/>
        </authorList>
    </citation>
    <scope>NUCLEOTIDE SEQUENCE [LARGE SCALE GENOMIC DNA]</scope>
    <source>
        <strain evidence="2 3">FD-317 M1</strain>
    </source>
</reference>
<evidence type="ECO:0000256" key="1">
    <source>
        <dbReference type="SAM" id="MobiDB-lite"/>
    </source>
</evidence>
<dbReference type="EMBL" id="KN834792">
    <property type="protein sequence ID" value="KIK57158.1"/>
    <property type="molecule type" value="Genomic_DNA"/>
</dbReference>
<dbReference type="InterPro" id="IPR037129">
    <property type="entry name" value="XPA_sf"/>
</dbReference>
<dbReference type="Proteomes" id="UP000053593">
    <property type="component" value="Unassembled WGS sequence"/>
</dbReference>
<keyword evidence="3" id="KW-1185">Reference proteome</keyword>
<evidence type="ECO:0000313" key="3">
    <source>
        <dbReference type="Proteomes" id="UP000053593"/>
    </source>
</evidence>
<feature type="region of interest" description="Disordered" evidence="1">
    <location>
        <begin position="116"/>
        <end position="186"/>
    </location>
</feature>
<sequence>MTTTRTAKRTKAVAKKPTGRSSTISSLSSRQQLRAEWKASLKVWSAPKGKTYKHPSKTTLISKSEAKKEYKLDNDDLDSIPVEDKVNRDKRPATTMVFDLSDVQELARRKCEKLGVELPEVLMQDQEEGETGDEDAEGEDEEECREESEQEVKKEEISTARKKATKTSSEATELESPTEPGTDRAQFREWLANEWKSSSRGRLKGSLIRKTEAKSDYRLSEAELGCLPSQEKMEPKKIRGRQDHTQSVVFSLADVTVVAKKKCEMLGLRLPKGLQP</sequence>
<feature type="compositionally biased region" description="Acidic residues" evidence="1">
    <location>
        <begin position="125"/>
        <end position="149"/>
    </location>
</feature>
<dbReference type="HOGENOM" id="CLU_1008500_0_0_1"/>
<feature type="compositionally biased region" description="Low complexity" evidence="1">
    <location>
        <begin position="20"/>
        <end position="29"/>
    </location>
</feature>
<proteinExistence type="predicted"/>
<dbReference type="OrthoDB" id="3004196at2759"/>
<protein>
    <submittedName>
        <fullName evidence="2">Unplaced genomic scaffold GYMLUscaffold_44, whole genome shotgun sequence</fullName>
    </submittedName>
</protein>
<gene>
    <name evidence="2" type="ORF">GYMLUDRAFT_263226</name>
</gene>
<accession>A0A0D0CPD2</accession>